<evidence type="ECO:0000256" key="3">
    <source>
        <dbReference type="ARBA" id="ARBA00001947"/>
    </source>
</evidence>
<comment type="cofactor">
    <cofactor evidence="2">
        <name>Mg(2+)</name>
        <dbReference type="ChEBI" id="CHEBI:18420"/>
    </cofactor>
</comment>
<dbReference type="InterPro" id="IPR052170">
    <property type="entry name" value="M29_Exopeptidase"/>
</dbReference>
<evidence type="ECO:0000256" key="1">
    <source>
        <dbReference type="ARBA" id="ARBA00001941"/>
    </source>
</evidence>
<dbReference type="GO" id="GO:0008237">
    <property type="term" value="F:metallopeptidase activity"/>
    <property type="evidence" value="ECO:0007669"/>
    <property type="project" value="UniProtKB-KW"/>
</dbReference>
<dbReference type="Gene3D" id="3.40.1830.10">
    <property type="entry name" value="Thermophilic metalloprotease (M29)"/>
    <property type="match status" value="1"/>
</dbReference>
<sequence length="375" mass="42168">MDVYTPDKSILEKYADLLLHYCLDVKEGQRLFVSTSFLSEPLLLEIHREATKSGVAVEYDLAFRNKMSAFWEQANNSVLDMEPALHLYAMENFDAYLAIRAPYDMREDALATAEQKKRRAAAGAKANQAYFNRTADKSLVRSLCQYPTPASAEVAGMTIDEYASFVFNACRLNEADPVAAWLEVRKSQQGVVDFLNTCDEIRYKNEKSDIRFSVKDRIWINSDGRANMPSGEVFTGPIEDSVEGVVHFDYPSVFGGHDVQGITLTVEKGQIVKWEAETGQKVLDQVFAIEGSRYFGEVAVGTNYRIQTPTRNILFDEKIGGSIHMAVGQSYIQTGGKNQSTVHWDMISDMRRGGEIIADGEVIYRDGYFLNFSIQ</sequence>
<keyword evidence="9" id="KW-0482">Metalloprotease</keyword>
<dbReference type="InterPro" id="IPR035097">
    <property type="entry name" value="M29_N-terminal"/>
</dbReference>
<proteinExistence type="inferred from homology"/>
<dbReference type="Pfam" id="PF02073">
    <property type="entry name" value="Peptidase_M29"/>
    <property type="match status" value="1"/>
</dbReference>
<name>A0A9D7SSJ8_9BACT</name>
<keyword evidence="5 10" id="KW-0031">Aminopeptidase</keyword>
<dbReference type="PANTHER" id="PTHR34448">
    <property type="entry name" value="AMINOPEPTIDASE"/>
    <property type="match status" value="1"/>
</dbReference>
<evidence type="ECO:0000256" key="7">
    <source>
        <dbReference type="ARBA" id="ARBA00022723"/>
    </source>
</evidence>
<accession>A0A9D7SSJ8</accession>
<dbReference type="EMBL" id="JADKGY010000006">
    <property type="protein sequence ID" value="MBK9982307.1"/>
    <property type="molecule type" value="Genomic_DNA"/>
</dbReference>
<dbReference type="GO" id="GO:0046872">
    <property type="term" value="F:metal ion binding"/>
    <property type="evidence" value="ECO:0007669"/>
    <property type="project" value="UniProtKB-KW"/>
</dbReference>
<comment type="cofactor">
    <cofactor evidence="1">
        <name>Co(2+)</name>
        <dbReference type="ChEBI" id="CHEBI:48828"/>
    </cofactor>
</comment>
<dbReference type="PRINTS" id="PR00919">
    <property type="entry name" value="THERMOPTASE"/>
</dbReference>
<evidence type="ECO:0000256" key="4">
    <source>
        <dbReference type="ARBA" id="ARBA00008236"/>
    </source>
</evidence>
<evidence type="ECO:0000256" key="8">
    <source>
        <dbReference type="ARBA" id="ARBA00022801"/>
    </source>
</evidence>
<comment type="similarity">
    <text evidence="4">Belongs to the peptidase M29 family.</text>
</comment>
<keyword evidence="6" id="KW-0645">Protease</keyword>
<gene>
    <name evidence="10" type="ORF">IPP15_07765</name>
</gene>
<dbReference type="GO" id="GO:0004177">
    <property type="term" value="F:aminopeptidase activity"/>
    <property type="evidence" value="ECO:0007669"/>
    <property type="project" value="UniProtKB-KW"/>
</dbReference>
<dbReference type="AlphaFoldDB" id="A0A9D7SSJ8"/>
<dbReference type="Proteomes" id="UP000808337">
    <property type="component" value="Unassembled WGS sequence"/>
</dbReference>
<dbReference type="PANTHER" id="PTHR34448:SF1">
    <property type="entry name" value="BLL6088 PROTEIN"/>
    <property type="match status" value="1"/>
</dbReference>
<protein>
    <submittedName>
        <fullName evidence="10">Aminopeptidase</fullName>
    </submittedName>
</protein>
<keyword evidence="7" id="KW-0479">Metal-binding</keyword>
<dbReference type="GO" id="GO:0006508">
    <property type="term" value="P:proteolysis"/>
    <property type="evidence" value="ECO:0007669"/>
    <property type="project" value="UniProtKB-KW"/>
</dbReference>
<evidence type="ECO:0000256" key="9">
    <source>
        <dbReference type="ARBA" id="ARBA00023049"/>
    </source>
</evidence>
<reference evidence="10 11" key="1">
    <citation type="submission" date="2020-10" db="EMBL/GenBank/DDBJ databases">
        <title>Connecting structure to function with the recovery of over 1000 high-quality activated sludge metagenome-assembled genomes encoding full-length rRNA genes using long-read sequencing.</title>
        <authorList>
            <person name="Singleton C.M."/>
            <person name="Petriglieri F."/>
            <person name="Kristensen J.M."/>
            <person name="Kirkegaard R.H."/>
            <person name="Michaelsen T.Y."/>
            <person name="Andersen M.H."/>
            <person name="Karst S.M."/>
            <person name="Dueholm M.S."/>
            <person name="Nielsen P.H."/>
            <person name="Albertsen M."/>
        </authorList>
    </citation>
    <scope>NUCLEOTIDE SEQUENCE [LARGE SCALE GENOMIC DNA]</scope>
    <source>
        <strain evidence="10">Ribe_18-Q3-R11-54_MAXAC.273</strain>
    </source>
</reference>
<dbReference type="InterPro" id="IPR000787">
    <property type="entry name" value="Peptidase_M29"/>
</dbReference>
<evidence type="ECO:0000313" key="11">
    <source>
        <dbReference type="Proteomes" id="UP000808337"/>
    </source>
</evidence>
<evidence type="ECO:0000256" key="6">
    <source>
        <dbReference type="ARBA" id="ARBA00022670"/>
    </source>
</evidence>
<evidence type="ECO:0000256" key="5">
    <source>
        <dbReference type="ARBA" id="ARBA00022438"/>
    </source>
</evidence>
<keyword evidence="8" id="KW-0378">Hydrolase</keyword>
<evidence type="ECO:0000313" key="10">
    <source>
        <dbReference type="EMBL" id="MBK9982307.1"/>
    </source>
</evidence>
<organism evidence="10 11">
    <name type="scientific">Candidatus Opimibacter skivensis</name>
    <dbReference type="NCBI Taxonomy" id="2982028"/>
    <lineage>
        <taxon>Bacteria</taxon>
        <taxon>Pseudomonadati</taxon>
        <taxon>Bacteroidota</taxon>
        <taxon>Saprospiria</taxon>
        <taxon>Saprospirales</taxon>
        <taxon>Saprospiraceae</taxon>
        <taxon>Candidatus Opimibacter</taxon>
    </lineage>
</organism>
<dbReference type="SUPFAM" id="SSF144052">
    <property type="entry name" value="Thermophilic metalloprotease-like"/>
    <property type="match status" value="1"/>
</dbReference>
<comment type="cofactor">
    <cofactor evidence="3">
        <name>Zn(2+)</name>
        <dbReference type="ChEBI" id="CHEBI:29105"/>
    </cofactor>
</comment>
<comment type="caution">
    <text evidence="10">The sequence shown here is derived from an EMBL/GenBank/DDBJ whole genome shotgun (WGS) entry which is preliminary data.</text>
</comment>
<evidence type="ECO:0000256" key="2">
    <source>
        <dbReference type="ARBA" id="ARBA00001946"/>
    </source>
</evidence>